<dbReference type="Proteomes" id="UP000663866">
    <property type="component" value="Unassembled WGS sequence"/>
</dbReference>
<evidence type="ECO:0000313" key="2">
    <source>
        <dbReference type="Proteomes" id="UP000663866"/>
    </source>
</evidence>
<protein>
    <submittedName>
        <fullName evidence="1">Uncharacterized protein</fullName>
    </submittedName>
</protein>
<dbReference type="EMBL" id="CAJOBG010003185">
    <property type="protein sequence ID" value="CAF4050117.1"/>
    <property type="molecule type" value="Genomic_DNA"/>
</dbReference>
<name>A0A819RW50_9BILA</name>
<dbReference type="AlphaFoldDB" id="A0A819RW50"/>
<evidence type="ECO:0000313" key="1">
    <source>
        <dbReference type="EMBL" id="CAF4050117.1"/>
    </source>
</evidence>
<dbReference type="Pfam" id="PF13148">
    <property type="entry name" value="DUF3987"/>
    <property type="match status" value="1"/>
</dbReference>
<dbReference type="InterPro" id="IPR025048">
    <property type="entry name" value="DUF3987"/>
</dbReference>
<accession>A0A819RW50</accession>
<keyword evidence="2" id="KW-1185">Reference proteome</keyword>
<comment type="caution">
    <text evidence="1">The sequence shown here is derived from an EMBL/GenBank/DDBJ whole genome shotgun (WGS) entry which is preliminary data.</text>
</comment>
<proteinExistence type="predicted"/>
<sequence>MSNHKCQEIMYECTKLTPNSDIFPIEMKMIMKNISNLKKEPLMHLVVVILSGRIGHWSSKTTLNIDIDLDIPLILFWCYYRLSCKIAVHIQLLSFRTFDKFNTLASPLSLYRADKAAYYRSVLNTLWNGPSCYFRQLVKGDVKCENPWLSIVAADHPVSILNILKEDNSQLGADGLFARFIFSARLSPQDIHKRRKCEIDITTGEYAPESHNYPSLTYIMYFIFLMHHDENVELKISEAANEILMRTQNEYNNILTEFQGHEDIICTLFSKSRDHLYRICGFLHLFHQASIYILKTEPRLEDLVFDDNSAEAIQQMIKLAKENINDYLIITPDIAQTAVELMKFYVDTKKFLCGFPLVNHASLEETRIRPSASQEINIERPIEIKDNLLSIRNSITDTTTVLSNNSKLSSTISLNCPFDGATMDATIKKRLFYPKRIILFVHQIRRKVCNDLLKPITQIYKESVSTSMGKRQT</sequence>
<gene>
    <name evidence="1" type="ORF">OVN521_LOCUS17936</name>
</gene>
<organism evidence="1 2">
    <name type="scientific">Rotaria magnacalcarata</name>
    <dbReference type="NCBI Taxonomy" id="392030"/>
    <lineage>
        <taxon>Eukaryota</taxon>
        <taxon>Metazoa</taxon>
        <taxon>Spiralia</taxon>
        <taxon>Gnathifera</taxon>
        <taxon>Rotifera</taxon>
        <taxon>Eurotatoria</taxon>
        <taxon>Bdelloidea</taxon>
        <taxon>Philodinida</taxon>
        <taxon>Philodinidae</taxon>
        <taxon>Rotaria</taxon>
    </lineage>
</organism>
<reference evidence="1" key="1">
    <citation type="submission" date="2021-02" db="EMBL/GenBank/DDBJ databases">
        <authorList>
            <person name="Nowell W R."/>
        </authorList>
    </citation>
    <scope>NUCLEOTIDE SEQUENCE</scope>
</reference>